<reference evidence="7 8" key="1">
    <citation type="submission" date="2015-07" db="EMBL/GenBank/DDBJ databases">
        <title>Whole genome sequence of Ardenticatena maritima DSM 23922.</title>
        <authorList>
            <person name="Hemp J."/>
            <person name="Ward L.M."/>
            <person name="Pace L.A."/>
            <person name="Fischer W.W."/>
        </authorList>
    </citation>
    <scope>NUCLEOTIDE SEQUENCE [LARGE SCALE GENOMIC DNA]</scope>
    <source>
        <strain evidence="7 8">110S</strain>
    </source>
</reference>
<gene>
    <name evidence="7" type="ORF">SE16_13665</name>
</gene>
<feature type="transmembrane region" description="Helical" evidence="6">
    <location>
        <begin position="258"/>
        <end position="283"/>
    </location>
</feature>
<dbReference type="Proteomes" id="UP000050502">
    <property type="component" value="Unassembled WGS sequence"/>
</dbReference>
<dbReference type="AlphaFoldDB" id="A0A0P6Y3B0"/>
<evidence type="ECO:0000256" key="2">
    <source>
        <dbReference type="ARBA" id="ARBA00022475"/>
    </source>
</evidence>
<dbReference type="PATRIC" id="fig|872965.6.peg.2372"/>
<dbReference type="GO" id="GO:0015658">
    <property type="term" value="F:branched-chain amino acid transmembrane transporter activity"/>
    <property type="evidence" value="ECO:0007669"/>
    <property type="project" value="InterPro"/>
</dbReference>
<keyword evidence="2" id="KW-1003">Cell membrane</keyword>
<evidence type="ECO:0000256" key="3">
    <source>
        <dbReference type="ARBA" id="ARBA00022692"/>
    </source>
</evidence>
<evidence type="ECO:0000256" key="4">
    <source>
        <dbReference type="ARBA" id="ARBA00022989"/>
    </source>
</evidence>
<comment type="caution">
    <text evidence="7">The sequence shown here is derived from an EMBL/GenBank/DDBJ whole genome shotgun (WGS) entry which is preliminary data.</text>
</comment>
<feature type="transmembrane region" description="Helical" evidence="6">
    <location>
        <begin position="63"/>
        <end position="82"/>
    </location>
</feature>
<evidence type="ECO:0000256" key="5">
    <source>
        <dbReference type="ARBA" id="ARBA00023136"/>
    </source>
</evidence>
<evidence type="ECO:0000313" key="8">
    <source>
        <dbReference type="Proteomes" id="UP000050502"/>
    </source>
</evidence>
<dbReference type="Pfam" id="PF02653">
    <property type="entry name" value="BPD_transp_2"/>
    <property type="match status" value="1"/>
</dbReference>
<evidence type="ECO:0000256" key="1">
    <source>
        <dbReference type="ARBA" id="ARBA00004651"/>
    </source>
</evidence>
<dbReference type="GO" id="GO:0005886">
    <property type="term" value="C:plasma membrane"/>
    <property type="evidence" value="ECO:0007669"/>
    <property type="project" value="UniProtKB-SubCell"/>
</dbReference>
<protein>
    <submittedName>
        <fullName evidence="7">ABC transporter permease</fullName>
    </submittedName>
</protein>
<dbReference type="RefSeq" id="WP_060687733.1">
    <property type="nucleotide sequence ID" value="NZ_LGKN01000009.1"/>
</dbReference>
<dbReference type="InterPro" id="IPR001851">
    <property type="entry name" value="ABC_transp_permease"/>
</dbReference>
<evidence type="ECO:0000256" key="6">
    <source>
        <dbReference type="SAM" id="Phobius"/>
    </source>
</evidence>
<feature type="transmembrane region" description="Helical" evidence="6">
    <location>
        <begin position="94"/>
        <end position="117"/>
    </location>
</feature>
<dbReference type="InterPro" id="IPR043428">
    <property type="entry name" value="LivM-like"/>
</dbReference>
<feature type="transmembrane region" description="Helical" evidence="6">
    <location>
        <begin position="169"/>
        <end position="187"/>
    </location>
</feature>
<evidence type="ECO:0000313" key="7">
    <source>
        <dbReference type="EMBL" id="KPL86361.1"/>
    </source>
</evidence>
<dbReference type="CDD" id="cd06581">
    <property type="entry name" value="TM_PBP1_LivM_like"/>
    <property type="match status" value="1"/>
</dbReference>
<keyword evidence="5 6" id="KW-0472">Membrane</keyword>
<name>A0A0P6Y3B0_9CHLR</name>
<comment type="subcellular location">
    <subcellularLocation>
        <location evidence="1">Cell membrane</location>
        <topology evidence="1">Multi-pass membrane protein</topology>
    </subcellularLocation>
</comment>
<keyword evidence="3 6" id="KW-0812">Transmembrane</keyword>
<dbReference type="PANTHER" id="PTHR30482">
    <property type="entry name" value="HIGH-AFFINITY BRANCHED-CHAIN AMINO ACID TRANSPORT SYSTEM PERMEASE"/>
    <property type="match status" value="1"/>
</dbReference>
<organism evidence="7 8">
    <name type="scientific">Ardenticatena maritima</name>
    <dbReference type="NCBI Taxonomy" id="872965"/>
    <lineage>
        <taxon>Bacteria</taxon>
        <taxon>Bacillati</taxon>
        <taxon>Chloroflexota</taxon>
        <taxon>Ardenticatenia</taxon>
        <taxon>Ardenticatenales</taxon>
        <taxon>Ardenticatenaceae</taxon>
        <taxon>Ardenticatena</taxon>
    </lineage>
</organism>
<feature type="transmembrane region" description="Helical" evidence="6">
    <location>
        <begin position="36"/>
        <end position="56"/>
    </location>
</feature>
<feature type="transmembrane region" description="Helical" evidence="6">
    <location>
        <begin position="217"/>
        <end position="237"/>
    </location>
</feature>
<feature type="transmembrane region" description="Helical" evidence="6">
    <location>
        <begin position="295"/>
        <end position="315"/>
    </location>
</feature>
<proteinExistence type="predicted"/>
<dbReference type="PANTHER" id="PTHR30482:SF17">
    <property type="entry name" value="ABC TRANSPORTER ATP-BINDING PROTEIN"/>
    <property type="match status" value="1"/>
</dbReference>
<accession>A0A0P6Y3B0</accession>
<dbReference type="EMBL" id="LGKN01000009">
    <property type="protein sequence ID" value="KPL86361.1"/>
    <property type="molecule type" value="Genomic_DNA"/>
</dbReference>
<keyword evidence="4 6" id="KW-1133">Transmembrane helix</keyword>
<sequence length="340" mass="36904">MPWRERFSLTAVLVVAALAGLPWVLAWLGGTDTDSGLAVTVQLVLINTFILAVYAVSYDLLMGYTGILSFGHALFFGTGAYALGITVKHLGWPIWGALVLVVVLAVVQALLVGVLSLRVRGIYFTMVTLALAEGFYRLAQANDFAAYTGAKDGLHGIPLTGWLSRTDHFTRFYLTALLFLLVMYWLARRLVNSPTGRAMQAVRENESRAAALGFNPLAYKLVALVVAGVMAALAGAFNALWQGFADPGFLSVDMTIEALLMVIIGGVGTLVGPILGAGVLEILGDVLNRLFGPRWPLVFGLAYVLIVLYFPYGLLGTWRQRATQRRAGWARLRRLVVREG</sequence>